<gene>
    <name evidence="2" type="ORF">AMP9_0635</name>
</gene>
<feature type="compositionally biased region" description="Low complexity" evidence="1">
    <location>
        <begin position="78"/>
        <end position="90"/>
    </location>
</feature>
<feature type="compositionally biased region" description="Low complexity" evidence="1">
    <location>
        <begin position="115"/>
        <end position="136"/>
    </location>
</feature>
<accession>A0A484NX35</accession>
<feature type="region of interest" description="Disordered" evidence="1">
    <location>
        <begin position="78"/>
        <end position="172"/>
    </location>
</feature>
<sequence>MSRRIAAGQAAASFAPEHAQLRQTQGRRTQLRLLARRRQAMRLHDDLLIRDAQHGIPHATVADDRRTRRRELLARLSARRAQAAGAGDTQAPPPVPSAGPSGPDATPPETPRPQDLAAWHDAPPPAADTGGAAPLAVGERNARQQAGHQDDADERREGAGAEPAAGAGRRRTIAVGRARAAAPLRQAGDLQQFLWAHHRDALTALPMMADAWARALLHAIDSAGASRSCVDAALACQEDLLAAWARHGERLDVKQGALLHAFLPALRDHAPAPDGGAGRPYALLPLLMISGLRPRTPTQLRETRTRVHNQRLARLPPKER</sequence>
<dbReference type="AlphaFoldDB" id="A0A484NX35"/>
<dbReference type="EMBL" id="CAADHY010000008">
    <property type="protein sequence ID" value="VFR17120.1"/>
    <property type="molecule type" value="Genomic_DNA"/>
</dbReference>
<reference evidence="2" key="1">
    <citation type="submission" date="2019-03" db="EMBL/GenBank/DDBJ databases">
        <authorList>
            <person name="Danneels B."/>
        </authorList>
    </citation>
    <scope>NUCLEOTIDE SEQUENCE</scope>
</reference>
<proteinExistence type="predicted"/>
<organism evidence="2">
    <name type="scientific">plant metagenome</name>
    <dbReference type="NCBI Taxonomy" id="1297885"/>
    <lineage>
        <taxon>unclassified sequences</taxon>
        <taxon>metagenomes</taxon>
        <taxon>organismal metagenomes</taxon>
    </lineage>
</organism>
<protein>
    <submittedName>
        <fullName evidence="2">Uncharacterized protein</fullName>
    </submittedName>
</protein>
<name>A0A484NX35_9ZZZZ</name>
<evidence type="ECO:0000313" key="2">
    <source>
        <dbReference type="EMBL" id="VFR17120.1"/>
    </source>
</evidence>
<evidence type="ECO:0000256" key="1">
    <source>
        <dbReference type="SAM" id="MobiDB-lite"/>
    </source>
</evidence>
<feature type="compositionally biased region" description="Basic and acidic residues" evidence="1">
    <location>
        <begin position="148"/>
        <end position="159"/>
    </location>
</feature>